<accession>H8GBH5</accession>
<dbReference type="GO" id="GO:0008233">
    <property type="term" value="F:peptidase activity"/>
    <property type="evidence" value="ECO:0007669"/>
    <property type="project" value="UniProtKB-KW"/>
</dbReference>
<keyword evidence="1" id="KW-0378">Hydrolase</keyword>
<dbReference type="Proteomes" id="UP000004705">
    <property type="component" value="Chromosome"/>
</dbReference>
<reference evidence="1 2" key="1">
    <citation type="journal article" date="2012" name="Stand. Genomic Sci.">
        <title>Genome sequence of the soil bacterium Saccharomonospora azurea type strain (NA-128(T)).</title>
        <authorList>
            <person name="Klenk H.P."/>
            <person name="Held B."/>
            <person name="Lucas S."/>
            <person name="Lapidus A."/>
            <person name="Copeland A."/>
            <person name="Hammon N."/>
            <person name="Pitluck S."/>
            <person name="Goodwin L.A."/>
            <person name="Han C."/>
            <person name="Tapia R."/>
            <person name="Brambilla E.M."/>
            <person name="Potter G."/>
            <person name="Land M."/>
            <person name="Ivanova N."/>
            <person name="Rohde M."/>
            <person name="Goker M."/>
            <person name="Detter J.C."/>
            <person name="Kyrpides N.C."/>
            <person name="Woyke T."/>
        </authorList>
    </citation>
    <scope>NUCLEOTIDE SEQUENCE [LARGE SCALE GENOMIC DNA]</scope>
    <source>
        <strain evidence="1 2">NA-128</strain>
    </source>
</reference>
<dbReference type="RefSeq" id="WP_005438782.1">
    <property type="nucleotide sequence ID" value="NZ_CM001466.1"/>
</dbReference>
<dbReference type="OrthoDB" id="3692401at2"/>
<dbReference type="AlphaFoldDB" id="H8GBH5"/>
<protein>
    <submittedName>
        <fullName evidence="1">ATP-dependent Clp protease adaptor protein ClpS</fullName>
    </submittedName>
</protein>
<dbReference type="SUPFAM" id="SSF54736">
    <property type="entry name" value="ClpS-like"/>
    <property type="match status" value="1"/>
</dbReference>
<keyword evidence="1" id="KW-0645">Protease</keyword>
<organism evidence="1 2">
    <name type="scientific">Saccharomonospora azurea NA-128</name>
    <dbReference type="NCBI Taxonomy" id="882081"/>
    <lineage>
        <taxon>Bacteria</taxon>
        <taxon>Bacillati</taxon>
        <taxon>Actinomycetota</taxon>
        <taxon>Actinomycetes</taxon>
        <taxon>Pseudonocardiales</taxon>
        <taxon>Pseudonocardiaceae</taxon>
        <taxon>Saccharomonospora</taxon>
    </lineage>
</organism>
<gene>
    <name evidence="1" type="ORF">SacazDRAFT_00749</name>
</gene>
<dbReference type="GO" id="GO:0006508">
    <property type="term" value="P:proteolysis"/>
    <property type="evidence" value="ECO:0007669"/>
    <property type="project" value="UniProtKB-KW"/>
</dbReference>
<dbReference type="EMBL" id="CM001466">
    <property type="protein sequence ID" value="EHY87697.1"/>
    <property type="molecule type" value="Genomic_DNA"/>
</dbReference>
<dbReference type="GO" id="GO:0030163">
    <property type="term" value="P:protein catabolic process"/>
    <property type="evidence" value="ECO:0007669"/>
    <property type="project" value="InterPro"/>
</dbReference>
<evidence type="ECO:0000313" key="2">
    <source>
        <dbReference type="Proteomes" id="UP000004705"/>
    </source>
</evidence>
<sequence>MIAGSTGPDGRPWHDVPVSREWFVRIHNDEITSALVVIDALHRLCGLPWPNAIDLTRRVHWGRSADVPAPGSQAEAENLAVSLQRCGLRTTVWCR</sequence>
<dbReference type="Gene3D" id="3.30.1390.10">
    <property type="match status" value="1"/>
</dbReference>
<dbReference type="InterPro" id="IPR014719">
    <property type="entry name" value="Ribosomal_bL12_C/ClpS-like"/>
</dbReference>
<name>H8GBH5_9PSEU</name>
<evidence type="ECO:0000313" key="1">
    <source>
        <dbReference type="EMBL" id="EHY87697.1"/>
    </source>
</evidence>
<proteinExistence type="predicted"/>
<dbReference type="HOGENOM" id="CLU_184521_0_0_11"/>
<keyword evidence="2" id="KW-1185">Reference proteome</keyword>